<sequence length="178" mass="18817">MTQAATHLKVAVTTNSLINIDAGFADARQIVFYEVTRDGSAFVDAVNVATLLRKDPAPGESANDTPPVVTPKPGFGRNGGACQMAADLAADSASGDLLTARIKALSGCSILVTRGISDLAAVRCQDADIFPVKTERLHDIDSVLDRLQTLLAGRPPLWLRRALRDANGRAVPLDDQAL</sequence>
<name>A0A5M6J1H1_9PROT</name>
<reference evidence="1 2" key="1">
    <citation type="submission" date="2019-09" db="EMBL/GenBank/DDBJ databases">
        <title>Genome sequence of Rhodovastum atsumiense, a diverse member of the Acetobacteraceae family of non-sulfur purple photosynthetic bacteria.</title>
        <authorList>
            <person name="Meyer T."/>
            <person name="Kyndt J."/>
        </authorList>
    </citation>
    <scope>NUCLEOTIDE SEQUENCE [LARGE SCALE GENOMIC DNA]</scope>
    <source>
        <strain evidence="1 2">DSM 21279</strain>
    </source>
</reference>
<dbReference type="Proteomes" id="UP000325255">
    <property type="component" value="Unassembled WGS sequence"/>
</dbReference>
<evidence type="ECO:0000313" key="2">
    <source>
        <dbReference type="Proteomes" id="UP000325255"/>
    </source>
</evidence>
<keyword evidence="2" id="KW-1185">Reference proteome</keyword>
<organism evidence="1 2">
    <name type="scientific">Rhodovastum atsumiense</name>
    <dbReference type="NCBI Taxonomy" id="504468"/>
    <lineage>
        <taxon>Bacteria</taxon>
        <taxon>Pseudomonadati</taxon>
        <taxon>Pseudomonadota</taxon>
        <taxon>Alphaproteobacteria</taxon>
        <taxon>Acetobacterales</taxon>
        <taxon>Acetobacteraceae</taxon>
        <taxon>Rhodovastum</taxon>
    </lineage>
</organism>
<dbReference type="RefSeq" id="WP_150038952.1">
    <property type="nucleotide sequence ID" value="NZ_OW485601.1"/>
</dbReference>
<dbReference type="AlphaFoldDB" id="A0A5M6J1H1"/>
<protein>
    <submittedName>
        <fullName evidence="1">Nitrogen fixation protein</fullName>
    </submittedName>
</protein>
<dbReference type="InterPro" id="IPR036105">
    <property type="entry name" value="DiNase_FeMo-co_biosyn_sf"/>
</dbReference>
<dbReference type="Gene3D" id="3.30.420.130">
    <property type="entry name" value="Dinitrogenase iron-molybdenum cofactor biosynthesis domain"/>
    <property type="match status" value="1"/>
</dbReference>
<proteinExistence type="predicted"/>
<dbReference type="OrthoDB" id="9797941at2"/>
<accession>A0A5M6J1H1</accession>
<comment type="caution">
    <text evidence="1">The sequence shown here is derived from an EMBL/GenBank/DDBJ whole genome shotgun (WGS) entry which is preliminary data.</text>
</comment>
<gene>
    <name evidence="1" type="ORF">F1189_02305</name>
</gene>
<evidence type="ECO:0000313" key="1">
    <source>
        <dbReference type="EMBL" id="KAA5614059.1"/>
    </source>
</evidence>
<dbReference type="EMBL" id="VWPK01000003">
    <property type="protein sequence ID" value="KAA5614059.1"/>
    <property type="molecule type" value="Genomic_DNA"/>
</dbReference>
<dbReference type="SUPFAM" id="SSF53146">
    <property type="entry name" value="Nitrogenase accessory factor-like"/>
    <property type="match status" value="1"/>
</dbReference>